<keyword evidence="2" id="KW-1185">Reference proteome</keyword>
<dbReference type="Proteomes" id="UP000627166">
    <property type="component" value="Unassembled WGS sequence"/>
</dbReference>
<evidence type="ECO:0000313" key="2">
    <source>
        <dbReference type="Proteomes" id="UP000627166"/>
    </source>
</evidence>
<accession>A0ABR8YRX2</accession>
<proteinExistence type="predicted"/>
<organism evidence="1 2">
    <name type="scientific">Clostridium faecium</name>
    <dbReference type="NCBI Taxonomy" id="2762223"/>
    <lineage>
        <taxon>Bacteria</taxon>
        <taxon>Bacillati</taxon>
        <taxon>Bacillota</taxon>
        <taxon>Clostridia</taxon>
        <taxon>Eubacteriales</taxon>
        <taxon>Clostridiaceae</taxon>
        <taxon>Clostridium</taxon>
    </lineage>
</organism>
<sequence>MYIVLILKIVAVVLQMIASGLSEGEAIGKASAMFGVPKSLIRKFL</sequence>
<reference evidence="1 2" key="1">
    <citation type="submission" date="2020-08" db="EMBL/GenBank/DDBJ databases">
        <title>A Genomic Blueprint of the Chicken Gut Microbiome.</title>
        <authorList>
            <person name="Gilroy R."/>
            <person name="Ravi A."/>
            <person name="Getino M."/>
            <person name="Pursley I."/>
            <person name="Horton D.L."/>
            <person name="Alikhan N.-F."/>
            <person name="Baker D."/>
            <person name="Gharbi K."/>
            <person name="Hall N."/>
            <person name="Watson M."/>
            <person name="Adriaenssens E.M."/>
            <person name="Foster-Nyarko E."/>
            <person name="Jarju S."/>
            <person name="Secka A."/>
            <person name="Antonio M."/>
            <person name="Oren A."/>
            <person name="Chaudhuri R."/>
            <person name="La Ragione R.M."/>
            <person name="Hildebrand F."/>
            <person name="Pallen M.J."/>
        </authorList>
    </citation>
    <scope>NUCLEOTIDE SEQUENCE [LARGE SCALE GENOMIC DNA]</scope>
    <source>
        <strain evidence="1 2">N37</strain>
    </source>
</reference>
<name>A0ABR8YRX2_9CLOT</name>
<evidence type="ECO:0000313" key="1">
    <source>
        <dbReference type="EMBL" id="MBD8046970.1"/>
    </source>
</evidence>
<protein>
    <submittedName>
        <fullName evidence="1">Uncharacterized protein</fullName>
    </submittedName>
</protein>
<comment type="caution">
    <text evidence="1">The sequence shown here is derived from an EMBL/GenBank/DDBJ whole genome shotgun (WGS) entry which is preliminary data.</text>
</comment>
<dbReference type="RefSeq" id="WP_191739944.1">
    <property type="nucleotide sequence ID" value="NZ_JACSQB010000053.1"/>
</dbReference>
<gene>
    <name evidence="1" type="ORF">H9637_07945</name>
</gene>
<dbReference type="EMBL" id="JACSQB010000053">
    <property type="protein sequence ID" value="MBD8046970.1"/>
    <property type="molecule type" value="Genomic_DNA"/>
</dbReference>